<reference evidence="4" key="1">
    <citation type="submission" date="2025-08" db="UniProtKB">
        <authorList>
            <consortium name="Ensembl"/>
        </authorList>
    </citation>
    <scope>IDENTIFICATION</scope>
</reference>
<protein>
    <submittedName>
        <fullName evidence="4">GTP-binding protein rhoA-like</fullName>
    </submittedName>
</protein>
<dbReference type="GeneTree" id="ENSGT00940000158903"/>
<dbReference type="FunFam" id="3.40.50.300:FF:001179">
    <property type="entry name" value="Rho family GTPase"/>
    <property type="match status" value="1"/>
</dbReference>
<keyword evidence="5" id="KW-1185">Reference proteome</keyword>
<dbReference type="NCBIfam" id="TIGR00231">
    <property type="entry name" value="small_GTP"/>
    <property type="match status" value="1"/>
</dbReference>
<sequence>MYTARTSCHWKHSSLFVFSENMTQKGLGASRGRTSEQEYFNLEFFKVVVVGDRDSGRTSLIITYTTGEYPESFLPKTVDSTFANAVFEGQAFQLSILDTSGTEDYPRLRPLSYAYADVVLICYDVMSPSSFDNVFQRWYPEVKQICVGVPIILVGCKTDLRSDKFLEEELWSLGQNYIKYTQGEEARRKINAAAYLECSAKCNENVQNVFREATKQALMATRVKDRVRKSESRCVLL</sequence>
<evidence type="ECO:0000256" key="1">
    <source>
        <dbReference type="ARBA" id="ARBA00010142"/>
    </source>
</evidence>
<comment type="similarity">
    <text evidence="1">Belongs to the small GTPase superfamily. Rho family.</text>
</comment>
<evidence type="ECO:0000256" key="2">
    <source>
        <dbReference type="ARBA" id="ARBA00022741"/>
    </source>
</evidence>
<dbReference type="InParanoid" id="A0A3Q1F0X7"/>
<dbReference type="InterPro" id="IPR001806">
    <property type="entry name" value="Small_GTPase"/>
</dbReference>
<dbReference type="GO" id="GO:0005525">
    <property type="term" value="F:GTP binding"/>
    <property type="evidence" value="ECO:0007669"/>
    <property type="project" value="UniProtKB-KW"/>
</dbReference>
<dbReference type="Pfam" id="PF00071">
    <property type="entry name" value="Ras"/>
    <property type="match status" value="1"/>
</dbReference>
<name>A0A3Q1F0X7_9TELE</name>
<dbReference type="Proteomes" id="UP000257200">
    <property type="component" value="Unplaced"/>
</dbReference>
<dbReference type="SMART" id="SM00174">
    <property type="entry name" value="RHO"/>
    <property type="match status" value="1"/>
</dbReference>
<proteinExistence type="inferred from homology"/>
<dbReference type="GO" id="GO:0007264">
    <property type="term" value="P:small GTPase-mediated signal transduction"/>
    <property type="evidence" value="ECO:0007669"/>
    <property type="project" value="InterPro"/>
</dbReference>
<dbReference type="PRINTS" id="PR00449">
    <property type="entry name" value="RASTRNSFRMNG"/>
</dbReference>
<evidence type="ECO:0000256" key="3">
    <source>
        <dbReference type="ARBA" id="ARBA00023134"/>
    </source>
</evidence>
<accession>A0A3Q1F0X7</accession>
<dbReference type="AlphaFoldDB" id="A0A3Q1F0X7"/>
<dbReference type="STRING" id="80966.ENSAPOP00000010009"/>
<dbReference type="InterPro" id="IPR005225">
    <property type="entry name" value="Small_GTP-bd"/>
</dbReference>
<organism evidence="4 5">
    <name type="scientific">Acanthochromis polyacanthus</name>
    <name type="common">spiny chromis</name>
    <dbReference type="NCBI Taxonomy" id="80966"/>
    <lineage>
        <taxon>Eukaryota</taxon>
        <taxon>Metazoa</taxon>
        <taxon>Chordata</taxon>
        <taxon>Craniata</taxon>
        <taxon>Vertebrata</taxon>
        <taxon>Euteleostomi</taxon>
        <taxon>Actinopterygii</taxon>
        <taxon>Neopterygii</taxon>
        <taxon>Teleostei</taxon>
        <taxon>Neoteleostei</taxon>
        <taxon>Acanthomorphata</taxon>
        <taxon>Ovalentaria</taxon>
        <taxon>Pomacentridae</taxon>
        <taxon>Acanthochromis</taxon>
    </lineage>
</organism>
<dbReference type="InterPro" id="IPR027417">
    <property type="entry name" value="P-loop_NTPase"/>
</dbReference>
<evidence type="ECO:0000313" key="4">
    <source>
        <dbReference type="Ensembl" id="ENSAPOP00000010009.1"/>
    </source>
</evidence>
<dbReference type="Ensembl" id="ENSAPOT00000000569.1">
    <property type="protein sequence ID" value="ENSAPOP00000010009.1"/>
    <property type="gene ID" value="ENSAPOG00000012380.1"/>
</dbReference>
<keyword evidence="3" id="KW-0342">GTP-binding</keyword>
<dbReference type="SMART" id="SM00173">
    <property type="entry name" value="RAS"/>
    <property type="match status" value="1"/>
</dbReference>
<dbReference type="PROSITE" id="PS51421">
    <property type="entry name" value="RAS"/>
    <property type="match status" value="1"/>
</dbReference>
<reference evidence="4" key="2">
    <citation type="submission" date="2025-09" db="UniProtKB">
        <authorList>
            <consortium name="Ensembl"/>
        </authorList>
    </citation>
    <scope>IDENTIFICATION</scope>
</reference>
<dbReference type="PROSITE" id="PS51419">
    <property type="entry name" value="RAB"/>
    <property type="match status" value="1"/>
</dbReference>
<evidence type="ECO:0000313" key="5">
    <source>
        <dbReference type="Proteomes" id="UP000257200"/>
    </source>
</evidence>
<dbReference type="InterPro" id="IPR003578">
    <property type="entry name" value="Small_GTPase_Rho"/>
</dbReference>
<dbReference type="GO" id="GO:0003924">
    <property type="term" value="F:GTPase activity"/>
    <property type="evidence" value="ECO:0007669"/>
    <property type="project" value="InterPro"/>
</dbReference>
<dbReference type="Gene3D" id="3.40.50.300">
    <property type="entry name" value="P-loop containing nucleotide triphosphate hydrolases"/>
    <property type="match status" value="1"/>
</dbReference>
<dbReference type="PROSITE" id="PS51420">
    <property type="entry name" value="RHO"/>
    <property type="match status" value="1"/>
</dbReference>
<dbReference type="SUPFAM" id="SSF52540">
    <property type="entry name" value="P-loop containing nucleoside triphosphate hydrolases"/>
    <property type="match status" value="1"/>
</dbReference>
<keyword evidence="2" id="KW-0547">Nucleotide-binding</keyword>
<dbReference type="PANTHER" id="PTHR24072">
    <property type="entry name" value="RHO FAMILY GTPASE"/>
    <property type="match status" value="1"/>
</dbReference>
<dbReference type="SMART" id="SM00175">
    <property type="entry name" value="RAB"/>
    <property type="match status" value="1"/>
</dbReference>